<dbReference type="SMART" id="SM00014">
    <property type="entry name" value="acidPPc"/>
    <property type="match status" value="1"/>
</dbReference>
<feature type="domain" description="Phosphatidic acid phosphatase type 2/haloperoxidase" evidence="3">
    <location>
        <begin position="138"/>
        <end position="251"/>
    </location>
</feature>
<feature type="region of interest" description="Disordered" evidence="1">
    <location>
        <begin position="271"/>
        <end position="295"/>
    </location>
</feature>
<evidence type="ECO:0000259" key="3">
    <source>
        <dbReference type="SMART" id="SM00014"/>
    </source>
</evidence>
<reference evidence="5" key="4">
    <citation type="submission" date="2023-01" db="EMBL/GenBank/DDBJ databases">
        <title>Draft genome sequence of Methylobacterium oxalidis strain NBRC 107715.</title>
        <authorList>
            <person name="Sun Q."/>
            <person name="Mori K."/>
        </authorList>
    </citation>
    <scope>NUCLEOTIDE SEQUENCE</scope>
    <source>
        <strain evidence="5">NBRC 107715</strain>
    </source>
</reference>
<name>A0A512J2J0_9HYPH</name>
<dbReference type="Pfam" id="PF01569">
    <property type="entry name" value="PAP2"/>
    <property type="match status" value="1"/>
</dbReference>
<protein>
    <submittedName>
        <fullName evidence="4">Acid phosphatase</fullName>
    </submittedName>
</protein>
<dbReference type="RefSeq" id="WP_147025828.1">
    <property type="nucleotide sequence ID" value="NZ_BJZU01000038.1"/>
</dbReference>
<dbReference type="InterPro" id="IPR036938">
    <property type="entry name" value="PAP2/HPO_sf"/>
</dbReference>
<dbReference type="InterPro" id="IPR000326">
    <property type="entry name" value="PAP2/HPO"/>
</dbReference>
<evidence type="ECO:0000256" key="2">
    <source>
        <dbReference type="SAM" id="SignalP"/>
    </source>
</evidence>
<evidence type="ECO:0000313" key="5">
    <source>
        <dbReference type="EMBL" id="GLS66696.1"/>
    </source>
</evidence>
<dbReference type="Gene3D" id="1.20.144.10">
    <property type="entry name" value="Phosphatidic acid phosphatase type 2/haloperoxidase"/>
    <property type="match status" value="1"/>
</dbReference>
<dbReference type="PRINTS" id="PR00483">
    <property type="entry name" value="BACPHPHTASE"/>
</dbReference>
<feature type="compositionally biased region" description="Basic and acidic residues" evidence="1">
    <location>
        <begin position="30"/>
        <end position="40"/>
    </location>
</feature>
<dbReference type="SUPFAM" id="SSF48317">
    <property type="entry name" value="Acid phosphatase/Vanadium-dependent haloperoxidase"/>
    <property type="match status" value="1"/>
</dbReference>
<evidence type="ECO:0000313" key="6">
    <source>
        <dbReference type="Proteomes" id="UP000321960"/>
    </source>
</evidence>
<feature type="signal peptide" evidence="2">
    <location>
        <begin position="1"/>
        <end position="26"/>
    </location>
</feature>
<keyword evidence="2" id="KW-0732">Signal</keyword>
<dbReference type="GO" id="GO:0030288">
    <property type="term" value="C:outer membrane-bounded periplasmic space"/>
    <property type="evidence" value="ECO:0007669"/>
    <property type="project" value="InterPro"/>
</dbReference>
<dbReference type="EMBL" id="BJZU01000038">
    <property type="protein sequence ID" value="GEP04176.1"/>
    <property type="molecule type" value="Genomic_DNA"/>
</dbReference>
<organism evidence="4 6">
    <name type="scientific">Methylobacterium oxalidis</name>
    <dbReference type="NCBI Taxonomy" id="944322"/>
    <lineage>
        <taxon>Bacteria</taxon>
        <taxon>Pseudomonadati</taxon>
        <taxon>Pseudomonadota</taxon>
        <taxon>Alphaproteobacteria</taxon>
        <taxon>Hyphomicrobiales</taxon>
        <taxon>Methylobacteriaceae</taxon>
        <taxon>Methylobacterium</taxon>
    </lineage>
</organism>
<dbReference type="InterPro" id="IPR001011">
    <property type="entry name" value="Acid_Pase_classA_bac"/>
</dbReference>
<keyword evidence="7" id="KW-1185">Reference proteome</keyword>
<dbReference type="GO" id="GO:0003993">
    <property type="term" value="F:acid phosphatase activity"/>
    <property type="evidence" value="ECO:0007669"/>
    <property type="project" value="InterPro"/>
</dbReference>
<dbReference type="AlphaFoldDB" id="A0A512J2J0"/>
<reference evidence="7" key="2">
    <citation type="journal article" date="2019" name="Int. J. Syst. Evol. Microbiol.">
        <title>The Global Catalogue of Microorganisms (GCM) 10K type strain sequencing project: providing services to taxonomists for standard genome sequencing and annotation.</title>
        <authorList>
            <consortium name="The Broad Institute Genomics Platform"/>
            <consortium name="The Broad Institute Genome Sequencing Center for Infectious Disease"/>
            <person name="Wu L."/>
            <person name="Ma J."/>
        </authorList>
    </citation>
    <scope>NUCLEOTIDE SEQUENCE [LARGE SCALE GENOMIC DNA]</scope>
    <source>
        <strain evidence="7">NBRC 107715</strain>
    </source>
</reference>
<reference evidence="5" key="1">
    <citation type="journal article" date="2014" name="Int. J. Syst. Evol. Microbiol.">
        <title>Complete genome of a new Firmicutes species belonging to the dominant human colonic microbiota ('Ruminococcus bicirculans') reveals two chromosomes and a selective capacity to utilize plant glucans.</title>
        <authorList>
            <consortium name="NISC Comparative Sequencing Program"/>
            <person name="Wegmann U."/>
            <person name="Louis P."/>
            <person name="Goesmann A."/>
            <person name="Henrissat B."/>
            <person name="Duncan S.H."/>
            <person name="Flint H.J."/>
        </authorList>
    </citation>
    <scope>NUCLEOTIDE SEQUENCE</scope>
    <source>
        <strain evidence="5">NBRC 107715</strain>
    </source>
</reference>
<dbReference type="OrthoDB" id="9805301at2"/>
<sequence length="295" mass="31007">MPRLLPPLAALALLVPAVTAAAPALAQERPTQERPGEKPAQKAAPSVGADTLKPQQPAHQPYLAEGMMPDTVAILPPPPASHSAAEAADKAAFNATRALKGTTRWELAASDVAEGAPAILDNFACVLGTRLDQARVPALMTLLERARLDIARGTRSPKLHYRRLRPFVGNEAPICVQRSQQLADSYSYPSGHASQGWAYALIMASLVPEKASAILVRGRAYGESRVICGVHWMSDVEAGRTNGAAIVAALQANAAFRADLDRARADLGKALAGGGPAPDPAACAREETATRMPEL</sequence>
<proteinExistence type="predicted"/>
<dbReference type="EMBL" id="BSPK01000107">
    <property type="protein sequence ID" value="GLS66696.1"/>
    <property type="molecule type" value="Genomic_DNA"/>
</dbReference>
<accession>A0A512J2J0</accession>
<reference evidence="4 6" key="3">
    <citation type="submission" date="2019-07" db="EMBL/GenBank/DDBJ databases">
        <title>Whole genome shotgun sequence of Methylobacterium oxalidis NBRC 107715.</title>
        <authorList>
            <person name="Hosoyama A."/>
            <person name="Uohara A."/>
            <person name="Ohji S."/>
            <person name="Ichikawa N."/>
        </authorList>
    </citation>
    <scope>NUCLEOTIDE SEQUENCE [LARGE SCALE GENOMIC DNA]</scope>
    <source>
        <strain evidence="4 6">NBRC 107715</strain>
    </source>
</reference>
<dbReference type="Proteomes" id="UP000321960">
    <property type="component" value="Unassembled WGS sequence"/>
</dbReference>
<dbReference type="Proteomes" id="UP001156856">
    <property type="component" value="Unassembled WGS sequence"/>
</dbReference>
<gene>
    <name evidence="5" type="ORF">GCM10007888_50790</name>
    <name evidence="4" type="ORF">MOX02_22140</name>
</gene>
<evidence type="ECO:0000313" key="7">
    <source>
        <dbReference type="Proteomes" id="UP001156856"/>
    </source>
</evidence>
<feature type="chain" id="PRO_5022049212" evidence="2">
    <location>
        <begin position="27"/>
        <end position="295"/>
    </location>
</feature>
<dbReference type="CDD" id="cd03397">
    <property type="entry name" value="PAP2_acid_phosphatase"/>
    <property type="match status" value="1"/>
</dbReference>
<evidence type="ECO:0000256" key="1">
    <source>
        <dbReference type="SAM" id="MobiDB-lite"/>
    </source>
</evidence>
<evidence type="ECO:0000313" key="4">
    <source>
        <dbReference type="EMBL" id="GEP04176.1"/>
    </source>
</evidence>
<comment type="caution">
    <text evidence="4">The sequence shown here is derived from an EMBL/GenBank/DDBJ whole genome shotgun (WGS) entry which is preliminary data.</text>
</comment>
<feature type="compositionally biased region" description="Basic and acidic residues" evidence="1">
    <location>
        <begin position="284"/>
        <end position="295"/>
    </location>
</feature>
<feature type="region of interest" description="Disordered" evidence="1">
    <location>
        <begin position="26"/>
        <end position="55"/>
    </location>
</feature>